<name>A0A328UF01_9FIRM</name>
<evidence type="ECO:0000259" key="21">
    <source>
        <dbReference type="Pfam" id="PF04389"/>
    </source>
</evidence>
<evidence type="ECO:0000313" key="22">
    <source>
        <dbReference type="EMBL" id="RAQ28801.1"/>
    </source>
</evidence>
<keyword evidence="18" id="KW-0458">Lysosome</keyword>
<evidence type="ECO:0000256" key="12">
    <source>
        <dbReference type="ARBA" id="ARBA00022824"/>
    </source>
</evidence>
<keyword evidence="7" id="KW-0121">Carboxypeptidase</keyword>
<evidence type="ECO:0000256" key="14">
    <source>
        <dbReference type="ARBA" id="ARBA00023034"/>
    </source>
</evidence>
<dbReference type="GO" id="GO:0005576">
    <property type="term" value="C:extracellular region"/>
    <property type="evidence" value="ECO:0007669"/>
    <property type="project" value="UniProtKB-SubCell"/>
</dbReference>
<keyword evidence="17" id="KW-0325">Glycoprotein</keyword>
<dbReference type="SUPFAM" id="SSF53187">
    <property type="entry name" value="Zn-dependent exopeptidases"/>
    <property type="match status" value="1"/>
</dbReference>
<evidence type="ECO:0000256" key="1">
    <source>
        <dbReference type="ARBA" id="ARBA00004240"/>
    </source>
</evidence>
<dbReference type="GO" id="GO:0046872">
    <property type="term" value="F:metal ion binding"/>
    <property type="evidence" value="ECO:0007669"/>
    <property type="project" value="UniProtKB-KW"/>
</dbReference>
<protein>
    <recommendedName>
        <fullName evidence="5">Carboxypeptidase Q</fullName>
    </recommendedName>
    <alternativeName>
        <fullName evidence="20">Plasma glutamate carboxypeptidase</fullName>
    </alternativeName>
</protein>
<dbReference type="Gene3D" id="3.40.630.10">
    <property type="entry name" value="Zn peptidases"/>
    <property type="match status" value="1"/>
</dbReference>
<evidence type="ECO:0000256" key="18">
    <source>
        <dbReference type="ARBA" id="ARBA00023228"/>
    </source>
</evidence>
<keyword evidence="15" id="KW-0482">Metalloprotease</keyword>
<dbReference type="GO" id="GO:0070573">
    <property type="term" value="F:metallodipeptidase activity"/>
    <property type="evidence" value="ECO:0007669"/>
    <property type="project" value="InterPro"/>
</dbReference>
<gene>
    <name evidence="22" type="ORF">DPQ25_08420</name>
</gene>
<evidence type="ECO:0000256" key="2">
    <source>
        <dbReference type="ARBA" id="ARBA00004371"/>
    </source>
</evidence>
<keyword evidence="8" id="KW-0645">Protease</keyword>
<dbReference type="Pfam" id="PF04389">
    <property type="entry name" value="Peptidase_M28"/>
    <property type="match status" value="1"/>
</dbReference>
<dbReference type="PANTHER" id="PTHR12053">
    <property type="entry name" value="PROTEASE FAMILY M28 PLASMA GLUTAMATE CARBOXYPEPTIDASE-RELATED"/>
    <property type="match status" value="1"/>
</dbReference>
<organism evidence="22 23">
    <name type="scientific">Hydrogeniiclostridium mannosilyticum</name>
    <dbReference type="NCBI Taxonomy" id="2764322"/>
    <lineage>
        <taxon>Bacteria</taxon>
        <taxon>Bacillati</taxon>
        <taxon>Bacillota</taxon>
        <taxon>Clostridia</taxon>
        <taxon>Eubacteriales</taxon>
        <taxon>Acutalibacteraceae</taxon>
        <taxon>Hydrogeniiclostridium</taxon>
    </lineage>
</organism>
<dbReference type="Gene3D" id="3.50.30.30">
    <property type="match status" value="1"/>
</dbReference>
<evidence type="ECO:0000256" key="15">
    <source>
        <dbReference type="ARBA" id="ARBA00023049"/>
    </source>
</evidence>
<keyword evidence="9" id="KW-0479">Metal-binding</keyword>
<evidence type="ECO:0000256" key="20">
    <source>
        <dbReference type="ARBA" id="ARBA00033328"/>
    </source>
</evidence>
<keyword evidence="11" id="KW-0378">Hydrolase</keyword>
<evidence type="ECO:0000256" key="10">
    <source>
        <dbReference type="ARBA" id="ARBA00022729"/>
    </source>
</evidence>
<comment type="subunit">
    <text evidence="19">Homodimer. The monomeric form is inactive while the homodimer is active.</text>
</comment>
<dbReference type="GO" id="GO:0006508">
    <property type="term" value="P:proteolysis"/>
    <property type="evidence" value="ECO:0007669"/>
    <property type="project" value="UniProtKB-KW"/>
</dbReference>
<feature type="domain" description="Peptidase M28" evidence="21">
    <location>
        <begin position="235"/>
        <end position="419"/>
    </location>
</feature>
<dbReference type="PANTHER" id="PTHR12053:SF3">
    <property type="entry name" value="CARBOXYPEPTIDASE Q"/>
    <property type="match status" value="1"/>
</dbReference>
<keyword evidence="23" id="KW-1185">Reference proteome</keyword>
<reference evidence="22 23" key="1">
    <citation type="submission" date="2018-06" db="EMBL/GenBank/DDBJ databases">
        <title>Noncontiguous genome sequence of Ruminococcaceae bacterium ASD2818.</title>
        <authorList>
            <person name="Chaplin A.V."/>
            <person name="Sokolova S.R."/>
            <person name="Kochetkova T.O."/>
            <person name="Goltsov A.Y."/>
            <person name="Trofimov D.Y."/>
            <person name="Efimov B.A."/>
        </authorList>
    </citation>
    <scope>NUCLEOTIDE SEQUENCE [LARGE SCALE GENOMIC DNA]</scope>
    <source>
        <strain evidence="22 23">ASD2818</strain>
    </source>
</reference>
<comment type="subcellular location">
    <subcellularLocation>
        <location evidence="1">Endoplasmic reticulum</location>
    </subcellularLocation>
    <subcellularLocation>
        <location evidence="3">Golgi apparatus</location>
    </subcellularLocation>
    <subcellularLocation>
        <location evidence="2">Lysosome</location>
    </subcellularLocation>
    <subcellularLocation>
        <location evidence="4">Secreted</location>
    </subcellularLocation>
</comment>
<keyword evidence="13" id="KW-0862">Zinc</keyword>
<evidence type="ECO:0000256" key="17">
    <source>
        <dbReference type="ARBA" id="ARBA00023180"/>
    </source>
</evidence>
<keyword evidence="14" id="KW-0333">Golgi apparatus</keyword>
<keyword evidence="10" id="KW-0732">Signal</keyword>
<accession>A0A328UF01</accession>
<evidence type="ECO:0000256" key="16">
    <source>
        <dbReference type="ARBA" id="ARBA00023145"/>
    </source>
</evidence>
<evidence type="ECO:0000256" key="6">
    <source>
        <dbReference type="ARBA" id="ARBA00022525"/>
    </source>
</evidence>
<keyword evidence="12" id="KW-0256">Endoplasmic reticulum</keyword>
<keyword evidence="16" id="KW-0865">Zymogen</keyword>
<dbReference type="EMBL" id="QLYR01000004">
    <property type="protein sequence ID" value="RAQ28801.1"/>
    <property type="molecule type" value="Genomic_DNA"/>
</dbReference>
<evidence type="ECO:0000256" key="7">
    <source>
        <dbReference type="ARBA" id="ARBA00022645"/>
    </source>
</evidence>
<keyword evidence="6" id="KW-0964">Secreted</keyword>
<comment type="caution">
    <text evidence="22">The sequence shown here is derived from an EMBL/GenBank/DDBJ whole genome shotgun (WGS) entry which is preliminary data.</text>
</comment>
<evidence type="ECO:0000256" key="11">
    <source>
        <dbReference type="ARBA" id="ARBA00022801"/>
    </source>
</evidence>
<evidence type="ECO:0000256" key="19">
    <source>
        <dbReference type="ARBA" id="ARBA00025833"/>
    </source>
</evidence>
<evidence type="ECO:0000256" key="5">
    <source>
        <dbReference type="ARBA" id="ARBA00014116"/>
    </source>
</evidence>
<proteinExistence type="predicted"/>
<dbReference type="InterPro" id="IPR039866">
    <property type="entry name" value="CPQ"/>
</dbReference>
<dbReference type="GO" id="GO:0005764">
    <property type="term" value="C:lysosome"/>
    <property type="evidence" value="ECO:0007669"/>
    <property type="project" value="UniProtKB-SubCell"/>
</dbReference>
<dbReference type="GO" id="GO:0004180">
    <property type="term" value="F:carboxypeptidase activity"/>
    <property type="evidence" value="ECO:0007669"/>
    <property type="project" value="UniProtKB-KW"/>
</dbReference>
<evidence type="ECO:0000256" key="9">
    <source>
        <dbReference type="ARBA" id="ARBA00022723"/>
    </source>
</evidence>
<dbReference type="AlphaFoldDB" id="A0A328UF01"/>
<evidence type="ECO:0000256" key="8">
    <source>
        <dbReference type="ARBA" id="ARBA00022670"/>
    </source>
</evidence>
<dbReference type="InterPro" id="IPR007484">
    <property type="entry name" value="Peptidase_M28"/>
</dbReference>
<evidence type="ECO:0000256" key="4">
    <source>
        <dbReference type="ARBA" id="ARBA00004613"/>
    </source>
</evidence>
<sequence length="460" mass="50957">MARRAFCAIMIPVRRRRFLLQGEAARPELLGAEEKRMYVNGERAFDLLKRIGFTRVGGSEEECRAAQILRAECEAAGVPAVVEPFEIDDAELEAAELEILEPFRQTYPVTGYKCAQNTPEGGLAADFLYVEDATEVNLADARGKIVLVDGFMRVPLFRKLLDAGVVGIVTMEGALRDRLEETDLSTRKLRGPLRAFGNAPMVHLRVRDAFDLVSRGACRARLALKNTPVKKTSHNVVATIEGTERPDEILSFGAHYDSVEFSTGVYDNGAGSVINMEILRWFREHPPRRTVKFMWYGSEEQGLEGSWAYVRAHAEELKKHLLMINVDIGGPVLGGDKATVTAEENLVHYLDYFTKLNGYSVAVNQGIYSSDSIPFADSGVPGVNFYRAGAEGAAYIHCRHDTLGFLSAAMLEKTAVHVLDFGRSMANAAVFPVARKIPENMAEEVGKYLYKKELAELKAE</sequence>
<evidence type="ECO:0000256" key="3">
    <source>
        <dbReference type="ARBA" id="ARBA00004555"/>
    </source>
</evidence>
<evidence type="ECO:0000313" key="23">
    <source>
        <dbReference type="Proteomes" id="UP000249377"/>
    </source>
</evidence>
<evidence type="ECO:0000256" key="13">
    <source>
        <dbReference type="ARBA" id="ARBA00022833"/>
    </source>
</evidence>
<dbReference type="Proteomes" id="UP000249377">
    <property type="component" value="Unassembled WGS sequence"/>
</dbReference>